<dbReference type="eggNOG" id="ENOG502SSW9">
    <property type="taxonomic scope" value="Eukaryota"/>
</dbReference>
<gene>
    <name evidence="1" type="ORF">CICLE_v10029622mg</name>
</gene>
<dbReference type="AlphaFoldDB" id="V4S8K4"/>
<dbReference type="InParanoid" id="V4S8K4"/>
<evidence type="ECO:0000313" key="1">
    <source>
        <dbReference type="EMBL" id="ESR36772.1"/>
    </source>
</evidence>
<evidence type="ECO:0000313" key="2">
    <source>
        <dbReference type="Proteomes" id="UP000030687"/>
    </source>
</evidence>
<protein>
    <submittedName>
        <fullName evidence="1">Uncharacterized protein</fullName>
    </submittedName>
</protein>
<dbReference type="Proteomes" id="UP000030687">
    <property type="component" value="Unassembled WGS sequence"/>
</dbReference>
<organism evidence="1 2">
    <name type="scientific">Citrus clementina</name>
    <name type="common">Clementine</name>
    <name type="synonym">Citrus deliciosa x Citrus sinensis</name>
    <dbReference type="NCBI Taxonomy" id="85681"/>
    <lineage>
        <taxon>Eukaryota</taxon>
        <taxon>Viridiplantae</taxon>
        <taxon>Streptophyta</taxon>
        <taxon>Embryophyta</taxon>
        <taxon>Tracheophyta</taxon>
        <taxon>Spermatophyta</taxon>
        <taxon>Magnoliopsida</taxon>
        <taxon>eudicotyledons</taxon>
        <taxon>Gunneridae</taxon>
        <taxon>Pentapetalae</taxon>
        <taxon>rosids</taxon>
        <taxon>malvids</taxon>
        <taxon>Sapindales</taxon>
        <taxon>Rutaceae</taxon>
        <taxon>Aurantioideae</taxon>
        <taxon>Citrus</taxon>
    </lineage>
</organism>
<proteinExistence type="predicted"/>
<name>V4S8K4_CITCL</name>
<keyword evidence="2" id="KW-1185">Reference proteome</keyword>
<reference evidence="1 2" key="1">
    <citation type="submission" date="2013-10" db="EMBL/GenBank/DDBJ databases">
        <authorList>
            <consortium name="International Citrus Genome Consortium"/>
            <person name="Jenkins J."/>
            <person name="Schmutz J."/>
            <person name="Prochnik S."/>
            <person name="Rokhsar D."/>
            <person name="Gmitter F."/>
            <person name="Ollitrault P."/>
            <person name="Machado M."/>
            <person name="Talon M."/>
            <person name="Wincker P."/>
            <person name="Jaillon O."/>
            <person name="Morgante M."/>
        </authorList>
    </citation>
    <scope>NUCLEOTIDE SEQUENCE</scope>
    <source>
        <strain evidence="2">cv. Clemenules</strain>
    </source>
</reference>
<sequence>MPTWQHLWTSLTLHNGSGVPVSGRETTRRISSNVDSSQGIVNGPTWLKPYSSSACTRSFLNMGWFRYVARTMNLLELLPTQTATCPAGTSDGVAREAEAAIRAFLRHCLSI</sequence>
<accession>V4S8K4</accession>
<dbReference type="KEGG" id="cic:CICLE_v10029622mg"/>
<dbReference type="EMBL" id="KI536978">
    <property type="protein sequence ID" value="ESR36772.1"/>
    <property type="molecule type" value="Genomic_DNA"/>
</dbReference>
<dbReference type="Gramene" id="ESR36772">
    <property type="protein sequence ID" value="ESR36772"/>
    <property type="gene ID" value="CICLE_v10029622mg"/>
</dbReference>